<dbReference type="AlphaFoldDB" id="A0A1J8QC82"/>
<keyword evidence="2" id="KW-1185">Reference proteome</keyword>
<dbReference type="Proteomes" id="UP000183567">
    <property type="component" value="Unassembled WGS sequence"/>
</dbReference>
<evidence type="ECO:0000313" key="2">
    <source>
        <dbReference type="Proteomes" id="UP000183567"/>
    </source>
</evidence>
<gene>
    <name evidence="1" type="ORF">AZE42_07101</name>
</gene>
<sequence length="124" mass="14522">MLPLDKQHMFVFFFQSSEFARLHYIYHQGDYVACEEDGIRPYALLFCLSWFQKKEKKPDPPPQVYDVDLMKAEQEEDPLDIPVLTRHGSSLIVRRITDAVFQSQPEAGRSRLAENKEYPEVQSV</sequence>
<accession>A0A1J8QC82</accession>
<name>A0A1J8QC82_9AGAM</name>
<proteinExistence type="predicted"/>
<evidence type="ECO:0000313" key="1">
    <source>
        <dbReference type="EMBL" id="OJA19262.1"/>
    </source>
</evidence>
<comment type="caution">
    <text evidence="1">The sequence shown here is derived from an EMBL/GenBank/DDBJ whole genome shotgun (WGS) entry which is preliminary data.</text>
</comment>
<dbReference type="EMBL" id="LVVM01001112">
    <property type="protein sequence ID" value="OJA19262.1"/>
    <property type="molecule type" value="Genomic_DNA"/>
</dbReference>
<protein>
    <submittedName>
        <fullName evidence="1">Uncharacterized protein</fullName>
    </submittedName>
</protein>
<reference evidence="1 2" key="1">
    <citation type="submission" date="2016-03" db="EMBL/GenBank/DDBJ databases">
        <title>Comparative genomics of the ectomycorrhizal sister species Rhizopogon vinicolor and Rhizopogon vesiculosus (Basidiomycota: Boletales) reveals a divergence of the mating type B locus.</title>
        <authorList>
            <person name="Mujic A.B."/>
            <person name="Kuo A."/>
            <person name="Tritt A."/>
            <person name="Lipzen A."/>
            <person name="Chen C."/>
            <person name="Johnson J."/>
            <person name="Sharma A."/>
            <person name="Barry K."/>
            <person name="Grigoriev I.V."/>
            <person name="Spatafora J.W."/>
        </authorList>
    </citation>
    <scope>NUCLEOTIDE SEQUENCE [LARGE SCALE GENOMIC DNA]</scope>
    <source>
        <strain evidence="1 2">AM-OR11-056</strain>
    </source>
</reference>
<organism evidence="1 2">
    <name type="scientific">Rhizopogon vesiculosus</name>
    <dbReference type="NCBI Taxonomy" id="180088"/>
    <lineage>
        <taxon>Eukaryota</taxon>
        <taxon>Fungi</taxon>
        <taxon>Dikarya</taxon>
        <taxon>Basidiomycota</taxon>
        <taxon>Agaricomycotina</taxon>
        <taxon>Agaricomycetes</taxon>
        <taxon>Agaricomycetidae</taxon>
        <taxon>Boletales</taxon>
        <taxon>Suillineae</taxon>
        <taxon>Rhizopogonaceae</taxon>
        <taxon>Rhizopogon</taxon>
    </lineage>
</organism>